<evidence type="ECO:0000259" key="6">
    <source>
        <dbReference type="Pfam" id="PF01416"/>
    </source>
</evidence>
<dbReference type="PANTHER" id="PTHR11142:SF0">
    <property type="entry name" value="TRNA PSEUDOURIDINE SYNTHASE-LIKE 1"/>
    <property type="match status" value="1"/>
</dbReference>
<dbReference type="InterPro" id="IPR020094">
    <property type="entry name" value="TruA/RsuA/RluB/E/F_N"/>
</dbReference>
<feature type="domain" description="Pseudouridine synthase I TruA alpha/beta" evidence="6">
    <location>
        <begin position="176"/>
        <end position="283"/>
    </location>
</feature>
<comment type="caution">
    <text evidence="7">The sequence shown here is derived from an EMBL/GenBank/DDBJ whole genome shotgun (WGS) entry which is preliminary data.</text>
</comment>
<feature type="binding site" evidence="4">
    <location>
        <position position="143"/>
    </location>
    <ligand>
        <name>substrate</name>
    </ligand>
</feature>
<dbReference type="EC" id="5.4.99.12" evidence="4"/>
<evidence type="ECO:0000256" key="2">
    <source>
        <dbReference type="ARBA" id="ARBA00022694"/>
    </source>
</evidence>
<dbReference type="NCBIfam" id="TIGR00071">
    <property type="entry name" value="hisT_truA"/>
    <property type="match status" value="1"/>
</dbReference>
<dbReference type="EMBL" id="JAJMLW010000001">
    <property type="protein sequence ID" value="MCI2241695.1"/>
    <property type="molecule type" value="Genomic_DNA"/>
</dbReference>
<comment type="function">
    <text evidence="4">Formation of pseudouridine at positions 38, 39 and 40 in the anticodon stem and loop of transfer RNAs.</text>
</comment>
<evidence type="ECO:0000313" key="8">
    <source>
        <dbReference type="Proteomes" id="UP001430755"/>
    </source>
</evidence>
<dbReference type="CDD" id="cd02570">
    <property type="entry name" value="PseudoU_synth_EcTruA"/>
    <property type="match status" value="1"/>
</dbReference>
<feature type="domain" description="Pseudouridine synthase I TruA alpha/beta" evidence="6">
    <location>
        <begin position="36"/>
        <end position="137"/>
    </location>
</feature>
<comment type="similarity">
    <text evidence="1 4 5">Belongs to the tRNA pseudouridine synthase TruA family.</text>
</comment>
<dbReference type="Pfam" id="PF01416">
    <property type="entry name" value="PseudoU_synth_1"/>
    <property type="match status" value="2"/>
</dbReference>
<comment type="subunit">
    <text evidence="4">Homodimer.</text>
</comment>
<dbReference type="InterPro" id="IPR001406">
    <property type="entry name" value="PsdUridine_synth_TruA"/>
</dbReference>
<sequence>MPDPASAPIPASAAVARPSLAERAAACPRDASFALAVAYDGAPFAGFARQPGQLTVQGELERALEVLLRREAPVTCAGRTDAGVHARGQVVSFDADAAELAGRTARSLQRSLNALVDDRIAVTRVAAAPRGFSARFDAVEREYRYLLFDGPFRPVLFADRAWAVGKPLDVGAMAEAAAHLVGEHDFKSFCLAASAVGKPTTRLVREVAVERAEVAGEPVVVVRVTGNAFLHSMVRTMVGTLVAVGLGRRAPGWAAEVLAARERAAAGETAPACGLVFWRVAYEGAVGRLLGGGDAWERAPWPVPGAAAPAAAEGEGGRR</sequence>
<comment type="caution">
    <text evidence="4">Lacks conserved residue(s) required for the propagation of feature annotation.</text>
</comment>
<comment type="catalytic activity">
    <reaction evidence="4 5">
        <text>uridine(38/39/40) in tRNA = pseudouridine(38/39/40) in tRNA</text>
        <dbReference type="Rhea" id="RHEA:22376"/>
        <dbReference type="Rhea" id="RHEA-COMP:10085"/>
        <dbReference type="Rhea" id="RHEA-COMP:10087"/>
        <dbReference type="ChEBI" id="CHEBI:65314"/>
        <dbReference type="ChEBI" id="CHEBI:65315"/>
        <dbReference type="EC" id="5.4.99.12"/>
    </reaction>
</comment>
<dbReference type="PANTHER" id="PTHR11142">
    <property type="entry name" value="PSEUDOURIDYLATE SYNTHASE"/>
    <property type="match status" value="1"/>
</dbReference>
<evidence type="ECO:0000256" key="3">
    <source>
        <dbReference type="ARBA" id="ARBA00023235"/>
    </source>
</evidence>
<dbReference type="GO" id="GO:0160147">
    <property type="term" value="F:tRNA pseudouridine(38-40) synthase activity"/>
    <property type="evidence" value="ECO:0007669"/>
    <property type="project" value="UniProtKB-EC"/>
</dbReference>
<gene>
    <name evidence="4 7" type="primary">truA</name>
    <name evidence="7" type="ORF">LPT13_04900</name>
</gene>
<dbReference type="SUPFAM" id="SSF55120">
    <property type="entry name" value="Pseudouridine synthase"/>
    <property type="match status" value="1"/>
</dbReference>
<keyword evidence="3 4" id="KW-0413">Isomerase</keyword>
<proteinExistence type="inferred from homology"/>
<organism evidence="7 8">
    <name type="scientific">Adlercreutzia faecimuris</name>
    <dbReference type="NCBI Taxonomy" id="2897341"/>
    <lineage>
        <taxon>Bacteria</taxon>
        <taxon>Bacillati</taxon>
        <taxon>Actinomycetota</taxon>
        <taxon>Coriobacteriia</taxon>
        <taxon>Eggerthellales</taxon>
        <taxon>Eggerthellaceae</taxon>
        <taxon>Adlercreutzia</taxon>
    </lineage>
</organism>
<dbReference type="Gene3D" id="3.30.70.580">
    <property type="entry name" value="Pseudouridine synthase I, catalytic domain, N-terminal subdomain"/>
    <property type="match status" value="1"/>
</dbReference>
<feature type="active site" description="Nucleophile" evidence="4">
    <location>
        <position position="81"/>
    </location>
</feature>
<dbReference type="RefSeq" id="WP_242164096.1">
    <property type="nucleotide sequence ID" value="NZ_JAJMLW010000001.1"/>
</dbReference>
<evidence type="ECO:0000256" key="4">
    <source>
        <dbReference type="HAMAP-Rule" id="MF_00171"/>
    </source>
</evidence>
<dbReference type="Proteomes" id="UP001430755">
    <property type="component" value="Unassembled WGS sequence"/>
</dbReference>
<name>A0ABS9WGI4_9ACTN</name>
<keyword evidence="2 4" id="KW-0819">tRNA processing</keyword>
<evidence type="ECO:0000256" key="5">
    <source>
        <dbReference type="RuleBase" id="RU003792"/>
    </source>
</evidence>
<dbReference type="InterPro" id="IPR020095">
    <property type="entry name" value="PsdUridine_synth_TruA_C"/>
</dbReference>
<accession>A0ABS9WGI4</accession>
<evidence type="ECO:0000313" key="7">
    <source>
        <dbReference type="EMBL" id="MCI2241695.1"/>
    </source>
</evidence>
<dbReference type="InterPro" id="IPR020103">
    <property type="entry name" value="PsdUridine_synth_cat_dom_sf"/>
</dbReference>
<dbReference type="Gene3D" id="3.30.70.660">
    <property type="entry name" value="Pseudouridine synthase I, catalytic domain, C-terminal subdomain"/>
    <property type="match status" value="1"/>
</dbReference>
<dbReference type="InterPro" id="IPR020097">
    <property type="entry name" value="PsdUridine_synth_TruA_a/b_dom"/>
</dbReference>
<dbReference type="HAMAP" id="MF_00171">
    <property type="entry name" value="TruA"/>
    <property type="match status" value="1"/>
</dbReference>
<keyword evidence="8" id="KW-1185">Reference proteome</keyword>
<reference evidence="7" key="1">
    <citation type="submission" date="2021-11" db="EMBL/GenBank/DDBJ databases">
        <title>A Novel Adlercreutzia Species, isolated from a Allomyrina dichotoma larva feces.</title>
        <authorList>
            <person name="Suh M.K."/>
        </authorList>
    </citation>
    <scope>NUCLEOTIDE SEQUENCE</scope>
    <source>
        <strain evidence="7">JBNU-10</strain>
    </source>
</reference>
<protein>
    <recommendedName>
        <fullName evidence="4">tRNA pseudouridine synthase A</fullName>
        <ecNumber evidence="4">5.4.99.12</ecNumber>
    </recommendedName>
    <alternativeName>
        <fullName evidence="4">tRNA pseudouridine(38-40) synthase</fullName>
    </alternativeName>
    <alternativeName>
        <fullName evidence="4">tRNA pseudouridylate synthase I</fullName>
    </alternativeName>
    <alternativeName>
        <fullName evidence="4">tRNA-uridine isomerase I</fullName>
    </alternativeName>
</protein>
<evidence type="ECO:0000256" key="1">
    <source>
        <dbReference type="ARBA" id="ARBA00009375"/>
    </source>
</evidence>